<gene>
    <name evidence="1" type="ORF">IN07_10835</name>
</gene>
<dbReference type="EMBL" id="JPMX01000042">
    <property type="protein sequence ID" value="KGH46738.1"/>
    <property type="molecule type" value="Genomic_DNA"/>
</dbReference>
<protein>
    <recommendedName>
        <fullName evidence="3">Polysaccharide pyruvyl transferase domain-containing protein</fullName>
    </recommendedName>
</protein>
<organism evidence="1 2">
    <name type="scientific">Modestobacter caceresii</name>
    <dbReference type="NCBI Taxonomy" id="1522368"/>
    <lineage>
        <taxon>Bacteria</taxon>
        <taxon>Bacillati</taxon>
        <taxon>Actinomycetota</taxon>
        <taxon>Actinomycetes</taxon>
        <taxon>Geodermatophilales</taxon>
        <taxon>Geodermatophilaceae</taxon>
        <taxon>Modestobacter</taxon>
    </lineage>
</organism>
<keyword evidence="2" id="KW-1185">Reference proteome</keyword>
<dbReference type="Proteomes" id="UP000029713">
    <property type="component" value="Unassembled WGS sequence"/>
</dbReference>
<dbReference type="AlphaFoldDB" id="A0A098Y778"/>
<comment type="caution">
    <text evidence="1">The sequence shown here is derived from an EMBL/GenBank/DDBJ whole genome shotgun (WGS) entry which is preliminary data.</text>
</comment>
<evidence type="ECO:0000313" key="1">
    <source>
        <dbReference type="EMBL" id="KGH46738.1"/>
    </source>
</evidence>
<proteinExistence type="predicted"/>
<name>A0A098Y778_9ACTN</name>
<dbReference type="RefSeq" id="WP_036335688.1">
    <property type="nucleotide sequence ID" value="NZ_JPMX01000042.1"/>
</dbReference>
<evidence type="ECO:0008006" key="3">
    <source>
        <dbReference type="Google" id="ProtNLM"/>
    </source>
</evidence>
<dbReference type="STRING" id="1522368.IN07_10835"/>
<accession>A0A098Y778</accession>
<reference evidence="1 2" key="1">
    <citation type="submission" date="2014-07" db="EMBL/GenBank/DDBJ databases">
        <title>Biosystematic studies on Modestobacter strains isolated from extreme hyper-arid desert soil and from historic building.</title>
        <authorList>
            <person name="Bukarasam K."/>
            <person name="Bull A."/>
            <person name="Girard G."/>
            <person name="van Wezel G."/>
            <person name="Goodfellow M."/>
        </authorList>
    </citation>
    <scope>NUCLEOTIDE SEQUENCE [LARGE SCALE GENOMIC DNA]</scope>
    <source>
        <strain evidence="1 2">KNN45-2b</strain>
    </source>
</reference>
<sequence>MTKVFAIGRGQYENVGDIILRRQLLDWVRPVGELHVYVGASPAGYDEGLGLRPGDHVYRSLRAWYRVALTSAARGRAAYVFKPGEIQLTLVGMKEHLSLLPLLLTLKLRGGAAVRAGVGTRNYAAVPRALMRPSIALSDRTLWRDDATGRYMGTGAVMPDLAFGEGADDAAVARFASPAPERNALVVSMRGEDPARPYPSQAWLDGVRAYAAAHDLEIWAVTQVWTDEERTQRLAADLGGQTLGWDGPTGHDEQERRLRELYSRTAIALSDRLHVVIAAFTEGAVPVGSPVGDSDKVDRHFTTIGIPGVTVSAATDSADELVARLETLAGRRAELFGALLEARRRLRGHRDDIQQVLSGRSPSAPATTEPVAG</sequence>
<dbReference type="OrthoDB" id="477186at2"/>
<evidence type="ECO:0000313" key="2">
    <source>
        <dbReference type="Proteomes" id="UP000029713"/>
    </source>
</evidence>